<evidence type="ECO:0000313" key="2">
    <source>
        <dbReference type="EMBL" id="KAJ6640726.1"/>
    </source>
</evidence>
<evidence type="ECO:0000313" key="3">
    <source>
        <dbReference type="Proteomes" id="UP001151699"/>
    </source>
</evidence>
<feature type="domain" description="Phospholipase A2-like central" evidence="1">
    <location>
        <begin position="11"/>
        <end position="49"/>
    </location>
</feature>
<dbReference type="OrthoDB" id="6513890at2759"/>
<comment type="caution">
    <text evidence="2">The sequence shown here is derived from an EMBL/GenBank/DDBJ whole genome shotgun (WGS) entry which is preliminary data.</text>
</comment>
<dbReference type="InterPro" id="IPR036444">
    <property type="entry name" value="PLipase_A2_dom_sf"/>
</dbReference>
<proteinExistence type="predicted"/>
<dbReference type="GO" id="GO:0006644">
    <property type="term" value="P:phospholipid metabolic process"/>
    <property type="evidence" value="ECO:0007669"/>
    <property type="project" value="InterPro"/>
</dbReference>
<dbReference type="EMBL" id="WJQU01000002">
    <property type="protein sequence ID" value="KAJ6640726.1"/>
    <property type="molecule type" value="Genomic_DNA"/>
</dbReference>
<dbReference type="GO" id="GO:0050482">
    <property type="term" value="P:arachidonate secretion"/>
    <property type="evidence" value="ECO:0007669"/>
    <property type="project" value="InterPro"/>
</dbReference>
<dbReference type="SUPFAM" id="SSF48619">
    <property type="entry name" value="Phospholipase A2, PLA2"/>
    <property type="match status" value="1"/>
</dbReference>
<dbReference type="InterPro" id="IPR016090">
    <property type="entry name" value="PLA2-like_dom"/>
</dbReference>
<keyword evidence="3" id="KW-1185">Reference proteome</keyword>
<evidence type="ECO:0000259" key="1">
    <source>
        <dbReference type="Pfam" id="PF05826"/>
    </source>
</evidence>
<dbReference type="Pfam" id="PF05826">
    <property type="entry name" value="Phospholip_A2_2"/>
    <property type="match status" value="1"/>
</dbReference>
<dbReference type="GO" id="GO:0004623">
    <property type="term" value="F:phospholipase A2 activity"/>
    <property type="evidence" value="ECO:0007669"/>
    <property type="project" value="InterPro"/>
</dbReference>
<organism evidence="2 3">
    <name type="scientific">Pseudolycoriella hygida</name>
    <dbReference type="NCBI Taxonomy" id="35572"/>
    <lineage>
        <taxon>Eukaryota</taxon>
        <taxon>Metazoa</taxon>
        <taxon>Ecdysozoa</taxon>
        <taxon>Arthropoda</taxon>
        <taxon>Hexapoda</taxon>
        <taxon>Insecta</taxon>
        <taxon>Pterygota</taxon>
        <taxon>Neoptera</taxon>
        <taxon>Endopterygota</taxon>
        <taxon>Diptera</taxon>
        <taxon>Nematocera</taxon>
        <taxon>Sciaroidea</taxon>
        <taxon>Sciaridae</taxon>
        <taxon>Pseudolycoriella</taxon>
    </lineage>
</organism>
<dbReference type="Gene3D" id="1.20.90.10">
    <property type="entry name" value="Phospholipase A2 domain"/>
    <property type="match status" value="1"/>
</dbReference>
<sequence>MTTELIRTESMPGTKWRGPWNTASSYDDLGRHKQVDMCYPDHDFCDNISSEWENRVPPIGADVVKYFFIGNQSCTLRKRNHRLTVRNSATLQTSSYDVVI</sequence>
<dbReference type="AlphaFoldDB" id="A0A9Q0N026"/>
<accession>A0A9Q0N026</accession>
<name>A0A9Q0N026_9DIPT</name>
<dbReference type="Proteomes" id="UP001151699">
    <property type="component" value="Chromosome B"/>
</dbReference>
<gene>
    <name evidence="2" type="primary">PA23_0</name>
    <name evidence="2" type="ORF">Bhyg_05658</name>
</gene>
<protein>
    <submittedName>
        <fullName evidence="2">Phospholipase A2 isozymes PA3A/PA3B/PA5</fullName>
    </submittedName>
</protein>
<reference evidence="2" key="1">
    <citation type="submission" date="2022-07" db="EMBL/GenBank/DDBJ databases">
        <authorList>
            <person name="Trinca V."/>
            <person name="Uliana J.V.C."/>
            <person name="Torres T.T."/>
            <person name="Ward R.J."/>
            <person name="Monesi N."/>
        </authorList>
    </citation>
    <scope>NUCLEOTIDE SEQUENCE</scope>
    <source>
        <strain evidence="2">HSMRA1968</strain>
        <tissue evidence="2">Whole embryos</tissue>
    </source>
</reference>